<accession>A0A397TLM5</accession>
<dbReference type="Proteomes" id="UP000265703">
    <property type="component" value="Unassembled WGS sequence"/>
</dbReference>
<dbReference type="AlphaFoldDB" id="A0A397TLM5"/>
<organism evidence="1 2">
    <name type="scientific">Glomus cerebriforme</name>
    <dbReference type="NCBI Taxonomy" id="658196"/>
    <lineage>
        <taxon>Eukaryota</taxon>
        <taxon>Fungi</taxon>
        <taxon>Fungi incertae sedis</taxon>
        <taxon>Mucoromycota</taxon>
        <taxon>Glomeromycotina</taxon>
        <taxon>Glomeromycetes</taxon>
        <taxon>Glomerales</taxon>
        <taxon>Glomeraceae</taxon>
        <taxon>Glomus</taxon>
    </lineage>
</organism>
<dbReference type="STRING" id="658196.A0A397TLM5"/>
<dbReference type="OrthoDB" id="2442412at2759"/>
<reference evidence="1 2" key="1">
    <citation type="submission" date="2018-06" db="EMBL/GenBank/DDBJ databases">
        <title>Comparative genomics reveals the genomic features of Rhizophagus irregularis, R. cerebriforme, R. diaphanum and Gigaspora rosea, and their symbiotic lifestyle signature.</title>
        <authorList>
            <person name="Morin E."/>
            <person name="San Clemente H."/>
            <person name="Chen E.C.H."/>
            <person name="De La Providencia I."/>
            <person name="Hainaut M."/>
            <person name="Kuo A."/>
            <person name="Kohler A."/>
            <person name="Murat C."/>
            <person name="Tang N."/>
            <person name="Roy S."/>
            <person name="Loubradou J."/>
            <person name="Henrissat B."/>
            <person name="Grigoriev I.V."/>
            <person name="Corradi N."/>
            <person name="Roux C."/>
            <person name="Martin F.M."/>
        </authorList>
    </citation>
    <scope>NUCLEOTIDE SEQUENCE [LARGE SCALE GENOMIC DNA]</scope>
    <source>
        <strain evidence="1 2">DAOM 227022</strain>
    </source>
</reference>
<evidence type="ECO:0000313" key="2">
    <source>
        <dbReference type="Proteomes" id="UP000265703"/>
    </source>
</evidence>
<name>A0A397TLM5_9GLOM</name>
<sequence>MNDLDSMLSDDSDTETFTNEFLNNIPDDSDEEEYSFEAIENSNNDLSILTLILEVGMTFLTWKSAYDHIKRWSLQQGFFIWDA</sequence>
<keyword evidence="2" id="KW-1185">Reference proteome</keyword>
<protein>
    <submittedName>
        <fullName evidence="1">Uncharacterized protein</fullName>
    </submittedName>
</protein>
<gene>
    <name evidence="1" type="ORF">C1645_812210</name>
</gene>
<dbReference type="EMBL" id="QKYT01000010">
    <property type="protein sequence ID" value="RIA98888.1"/>
    <property type="molecule type" value="Genomic_DNA"/>
</dbReference>
<evidence type="ECO:0000313" key="1">
    <source>
        <dbReference type="EMBL" id="RIA98888.1"/>
    </source>
</evidence>
<comment type="caution">
    <text evidence="1">The sequence shown here is derived from an EMBL/GenBank/DDBJ whole genome shotgun (WGS) entry which is preliminary data.</text>
</comment>
<proteinExistence type="predicted"/>